<comment type="similarity">
    <text evidence="1">Belongs to the arrestin family.</text>
</comment>
<dbReference type="PANTHER" id="PTHR11188:SF135">
    <property type="entry name" value="ARRESTIN DOMAIN CONTAINING 3-LIKE-RELATED"/>
    <property type="match status" value="1"/>
</dbReference>
<dbReference type="Proteomes" id="UP001497482">
    <property type="component" value="Chromosome 9"/>
</dbReference>
<protein>
    <recommendedName>
        <fullName evidence="2">Arrestin C-terminal-like domain-containing protein</fullName>
    </recommendedName>
</protein>
<dbReference type="AlphaFoldDB" id="A0AAV2MSL1"/>
<dbReference type="GO" id="GO:0005886">
    <property type="term" value="C:plasma membrane"/>
    <property type="evidence" value="ECO:0007669"/>
    <property type="project" value="TreeGrafter"/>
</dbReference>
<dbReference type="SMART" id="SM01017">
    <property type="entry name" value="Arrestin_C"/>
    <property type="match status" value="1"/>
</dbReference>
<dbReference type="InterPro" id="IPR011022">
    <property type="entry name" value="Arrestin_C-like"/>
</dbReference>
<dbReference type="GO" id="GO:0005737">
    <property type="term" value="C:cytoplasm"/>
    <property type="evidence" value="ECO:0007669"/>
    <property type="project" value="TreeGrafter"/>
</dbReference>
<dbReference type="InterPro" id="IPR011021">
    <property type="entry name" value="Arrestin-like_N"/>
</dbReference>
<evidence type="ECO:0000256" key="1">
    <source>
        <dbReference type="ARBA" id="ARBA00005298"/>
    </source>
</evidence>
<feature type="domain" description="Arrestin C-terminal-like" evidence="2">
    <location>
        <begin position="170"/>
        <end position="296"/>
    </location>
</feature>
<organism evidence="3 4">
    <name type="scientific">Knipowitschia caucasica</name>
    <name type="common">Caucasian dwarf goby</name>
    <name type="synonym">Pomatoschistus caucasicus</name>
    <dbReference type="NCBI Taxonomy" id="637954"/>
    <lineage>
        <taxon>Eukaryota</taxon>
        <taxon>Metazoa</taxon>
        <taxon>Chordata</taxon>
        <taxon>Craniata</taxon>
        <taxon>Vertebrata</taxon>
        <taxon>Euteleostomi</taxon>
        <taxon>Actinopterygii</taxon>
        <taxon>Neopterygii</taxon>
        <taxon>Teleostei</taxon>
        <taxon>Neoteleostei</taxon>
        <taxon>Acanthomorphata</taxon>
        <taxon>Gobiaria</taxon>
        <taxon>Gobiiformes</taxon>
        <taxon>Gobioidei</taxon>
        <taxon>Gobiidae</taxon>
        <taxon>Gobiinae</taxon>
        <taxon>Knipowitschia</taxon>
    </lineage>
</organism>
<sequence length="299" mass="34097">MNRTVKSFLVGYNPINESNVFSNGDVIRGQVMLELTKDTDVNALGVKLKGKAEVRWTEKHGKRRVTYHSKEKYFSIQQLFFQKDRGNNHVSRGTAVYPFTFQIPAQDLPPSFKGQWGRIVYTLEACLSRPMRLDSKTSTEFLLVSKTRVMDPSLMVPQHGVKDKQLKLFNSGYVAMDVNIDKTGFQQGEGIRVVASIQNKSSRDVRPKYCIYTKHSFFARGKRRLQTMDVLKDVGDAIPPSAGQTITKVINVPATLYPSIHNCNNIKVEYRLRVYLDVKYVSDPEIKFPISVFSAFSLW</sequence>
<dbReference type="GO" id="GO:0007399">
    <property type="term" value="P:nervous system development"/>
    <property type="evidence" value="ECO:0007669"/>
    <property type="project" value="UniProtKB-ARBA"/>
</dbReference>
<dbReference type="InterPro" id="IPR050357">
    <property type="entry name" value="Arrestin_domain-protein"/>
</dbReference>
<dbReference type="SUPFAM" id="SSF81296">
    <property type="entry name" value="E set domains"/>
    <property type="match status" value="2"/>
</dbReference>
<keyword evidence="4" id="KW-1185">Reference proteome</keyword>
<evidence type="ECO:0000313" key="4">
    <source>
        <dbReference type="Proteomes" id="UP001497482"/>
    </source>
</evidence>
<evidence type="ECO:0000313" key="3">
    <source>
        <dbReference type="EMBL" id="CAL1615936.1"/>
    </source>
</evidence>
<dbReference type="PANTHER" id="PTHR11188">
    <property type="entry name" value="ARRESTIN DOMAIN CONTAINING PROTEIN"/>
    <property type="match status" value="1"/>
</dbReference>
<gene>
    <name evidence="3" type="ORF">KC01_LOCUS41794</name>
</gene>
<dbReference type="InterPro" id="IPR014752">
    <property type="entry name" value="Arrestin-like_C"/>
</dbReference>
<name>A0AAV2MSL1_KNICA</name>
<dbReference type="InterPro" id="IPR014756">
    <property type="entry name" value="Ig_E-set"/>
</dbReference>
<proteinExistence type="inferred from homology"/>
<reference evidence="3 4" key="1">
    <citation type="submission" date="2024-04" db="EMBL/GenBank/DDBJ databases">
        <authorList>
            <person name="Waldvogel A.-M."/>
            <person name="Schoenle A."/>
        </authorList>
    </citation>
    <scope>NUCLEOTIDE SEQUENCE [LARGE SCALE GENOMIC DNA]</scope>
</reference>
<dbReference type="Pfam" id="PF00339">
    <property type="entry name" value="Arrestin_N"/>
    <property type="match status" value="1"/>
</dbReference>
<dbReference type="EMBL" id="OZ035831">
    <property type="protein sequence ID" value="CAL1615936.1"/>
    <property type="molecule type" value="Genomic_DNA"/>
</dbReference>
<accession>A0AAV2MSL1</accession>
<dbReference type="GO" id="GO:0015031">
    <property type="term" value="P:protein transport"/>
    <property type="evidence" value="ECO:0007669"/>
    <property type="project" value="TreeGrafter"/>
</dbReference>
<dbReference type="Gene3D" id="2.60.40.640">
    <property type="match status" value="2"/>
</dbReference>
<evidence type="ECO:0000259" key="2">
    <source>
        <dbReference type="SMART" id="SM01017"/>
    </source>
</evidence>
<dbReference type="Pfam" id="PF02752">
    <property type="entry name" value="Arrestin_C"/>
    <property type="match status" value="1"/>
</dbReference>